<keyword evidence="2" id="KW-0805">Transcription regulation</keyword>
<dbReference type="Pfam" id="PF08220">
    <property type="entry name" value="HTH_DeoR"/>
    <property type="match status" value="1"/>
</dbReference>
<keyword evidence="7" id="KW-0808">Transferase</keyword>
<dbReference type="SMART" id="SM00420">
    <property type="entry name" value="HTH_DEOR"/>
    <property type="match status" value="1"/>
</dbReference>
<keyword evidence="3" id="KW-0238">DNA-binding</keyword>
<organism evidence="7 8">
    <name type="scientific">Staphylococcus arlettae</name>
    <dbReference type="NCBI Taxonomy" id="29378"/>
    <lineage>
        <taxon>Bacteria</taxon>
        <taxon>Bacillati</taxon>
        <taxon>Bacillota</taxon>
        <taxon>Bacilli</taxon>
        <taxon>Bacillales</taxon>
        <taxon>Staphylococcaceae</taxon>
        <taxon>Staphylococcus</taxon>
    </lineage>
</organism>
<name>A0A380BUY0_9STAP</name>
<dbReference type="SUPFAM" id="SSF46785">
    <property type="entry name" value="Winged helix' DNA-binding domain"/>
    <property type="match status" value="1"/>
</dbReference>
<evidence type="ECO:0000256" key="4">
    <source>
        <dbReference type="ARBA" id="ARBA00023163"/>
    </source>
</evidence>
<dbReference type="PANTHER" id="PTHR30363">
    <property type="entry name" value="HTH-TYPE TRANSCRIPTIONAL REGULATOR SRLR-RELATED"/>
    <property type="match status" value="1"/>
</dbReference>
<dbReference type="Pfam" id="PF00455">
    <property type="entry name" value="DeoRC"/>
    <property type="match status" value="1"/>
</dbReference>
<dbReference type="GO" id="GO:0005988">
    <property type="term" value="P:lactose metabolic process"/>
    <property type="evidence" value="ECO:0007669"/>
    <property type="project" value="UniProtKB-KW"/>
</dbReference>
<evidence type="ECO:0000313" key="6">
    <source>
        <dbReference type="EMBL" id="GEQ00446.1"/>
    </source>
</evidence>
<protein>
    <submittedName>
        <fullName evidence="6">HTH-type transcriptional regulator IolR</fullName>
    </submittedName>
    <submittedName>
        <fullName evidence="7">Lactose phosphotransferase system repressor</fullName>
    </submittedName>
</protein>
<dbReference type="Gene3D" id="3.40.50.1360">
    <property type="match status" value="1"/>
</dbReference>
<dbReference type="GO" id="GO:0003677">
    <property type="term" value="F:DNA binding"/>
    <property type="evidence" value="ECO:0007669"/>
    <property type="project" value="UniProtKB-KW"/>
</dbReference>
<dbReference type="RefSeq" id="WP_172606408.1">
    <property type="nucleotide sequence ID" value="NZ_BKAV01000015.1"/>
</dbReference>
<dbReference type="PRINTS" id="PR00037">
    <property type="entry name" value="HTHLACR"/>
</dbReference>
<dbReference type="Proteomes" id="UP000254956">
    <property type="component" value="Unassembled WGS sequence"/>
</dbReference>
<evidence type="ECO:0000256" key="3">
    <source>
        <dbReference type="ARBA" id="ARBA00023125"/>
    </source>
</evidence>
<keyword evidence="4" id="KW-0804">Transcription</keyword>
<dbReference type="SUPFAM" id="SSF100950">
    <property type="entry name" value="NagB/RpiA/CoA transferase-like"/>
    <property type="match status" value="1"/>
</dbReference>
<dbReference type="GO" id="GO:0003700">
    <property type="term" value="F:DNA-binding transcription factor activity"/>
    <property type="evidence" value="ECO:0007669"/>
    <property type="project" value="InterPro"/>
</dbReference>
<dbReference type="Gene3D" id="1.10.10.10">
    <property type="entry name" value="Winged helix-like DNA-binding domain superfamily/Winged helix DNA-binding domain"/>
    <property type="match status" value="1"/>
</dbReference>
<evidence type="ECO:0000313" key="8">
    <source>
        <dbReference type="Proteomes" id="UP000254956"/>
    </source>
</evidence>
<dbReference type="InterPro" id="IPR050313">
    <property type="entry name" value="Carb_Metab_HTH_regulators"/>
</dbReference>
<reference evidence="6 9" key="2">
    <citation type="submission" date="2019-07" db="EMBL/GenBank/DDBJ databases">
        <title>Whole genome shotgun sequence of Staphylococcus arlettae NBRC 109765.</title>
        <authorList>
            <person name="Hosoyama A."/>
            <person name="Uohara A."/>
            <person name="Ohji S."/>
            <person name="Ichikawa N."/>
        </authorList>
    </citation>
    <scope>NUCLEOTIDE SEQUENCE [LARGE SCALE GENOMIC DNA]</scope>
    <source>
        <strain evidence="6 9">NBRC 109765</strain>
    </source>
</reference>
<proteinExistence type="predicted"/>
<dbReference type="InterPro" id="IPR037171">
    <property type="entry name" value="NagB/RpiA_transferase-like"/>
</dbReference>
<gene>
    <name evidence="7" type="primary">lacR</name>
    <name evidence="6" type="synonym">iolR</name>
    <name evidence="7" type="ORF">NCTC12413_00156</name>
    <name evidence="6" type="ORF">SAR03_14830</name>
</gene>
<evidence type="ECO:0000256" key="2">
    <source>
        <dbReference type="ARBA" id="ARBA00023015"/>
    </source>
</evidence>
<dbReference type="EMBL" id="BKAV01000015">
    <property type="protein sequence ID" value="GEQ00446.1"/>
    <property type="molecule type" value="Genomic_DNA"/>
</dbReference>
<dbReference type="PROSITE" id="PS00894">
    <property type="entry name" value="HTH_DEOR_1"/>
    <property type="match status" value="1"/>
</dbReference>
<evidence type="ECO:0000313" key="7">
    <source>
        <dbReference type="EMBL" id="SUJ07579.1"/>
    </source>
</evidence>
<dbReference type="EMBL" id="UGZE01000001">
    <property type="protein sequence ID" value="SUJ07579.1"/>
    <property type="molecule type" value="Genomic_DNA"/>
</dbReference>
<keyword evidence="9" id="KW-1185">Reference proteome</keyword>
<dbReference type="InterPro" id="IPR036390">
    <property type="entry name" value="WH_DNA-bd_sf"/>
</dbReference>
<dbReference type="PANTHER" id="PTHR30363:SF60">
    <property type="entry name" value="HTH-TYPE TRANSCRIPTIONAL REGULATOR IOLR"/>
    <property type="match status" value="1"/>
</dbReference>
<evidence type="ECO:0000313" key="9">
    <source>
        <dbReference type="Proteomes" id="UP000321598"/>
    </source>
</evidence>
<dbReference type="GO" id="GO:0016740">
    <property type="term" value="F:transferase activity"/>
    <property type="evidence" value="ECO:0007669"/>
    <property type="project" value="UniProtKB-KW"/>
</dbReference>
<dbReference type="AlphaFoldDB" id="A0A380BUY0"/>
<dbReference type="InterPro" id="IPR036388">
    <property type="entry name" value="WH-like_DNA-bd_sf"/>
</dbReference>
<dbReference type="SMART" id="SM01134">
    <property type="entry name" value="DeoRC"/>
    <property type="match status" value="1"/>
</dbReference>
<accession>A0A380BUY0</accession>
<dbReference type="InterPro" id="IPR018356">
    <property type="entry name" value="Tscrpt_reg_HTH_DeoR_CS"/>
</dbReference>
<evidence type="ECO:0000259" key="5">
    <source>
        <dbReference type="PROSITE" id="PS51000"/>
    </source>
</evidence>
<dbReference type="InterPro" id="IPR014036">
    <property type="entry name" value="DeoR-like_C"/>
</dbReference>
<evidence type="ECO:0000256" key="1">
    <source>
        <dbReference type="ARBA" id="ARBA00022736"/>
    </source>
</evidence>
<dbReference type="Proteomes" id="UP000321598">
    <property type="component" value="Unassembled WGS sequence"/>
</dbReference>
<sequence length="251" mass="28941">MKSKRIYEIETFIKNNKTASIDELRETFNVSTNTIRRDINQLVDMNVVKKVYGGIELIEENHRTVDYYQRNVKNYKSKKRIGKLAAKEIEAYDIIYIDTGTTTIHILDYVDKNLPFTIITNSLDIMNKASQFEYVTLYIIGEKYKPITRSFIGISANMLLEKFNISKAFMAATGINVQNGLSNSEMEENLIKQYITGKSKETYVLADYSKMGKSTLLTYCPLNSISKIFTDKIPPNDINDYCHDQNITVHF</sequence>
<dbReference type="InterPro" id="IPR001034">
    <property type="entry name" value="DeoR_HTH"/>
</dbReference>
<reference evidence="7 8" key="1">
    <citation type="submission" date="2018-06" db="EMBL/GenBank/DDBJ databases">
        <authorList>
            <consortium name="Pathogen Informatics"/>
            <person name="Doyle S."/>
        </authorList>
    </citation>
    <scope>NUCLEOTIDE SEQUENCE [LARGE SCALE GENOMIC DNA]</scope>
    <source>
        <strain evidence="7 8">NCTC12413</strain>
    </source>
</reference>
<dbReference type="PROSITE" id="PS51000">
    <property type="entry name" value="HTH_DEOR_2"/>
    <property type="match status" value="1"/>
</dbReference>
<keyword evidence="1" id="KW-0423">Lactose metabolism</keyword>
<feature type="domain" description="HTH deoR-type" evidence="5">
    <location>
        <begin position="2"/>
        <end position="57"/>
    </location>
</feature>